<dbReference type="InterPro" id="IPR050301">
    <property type="entry name" value="NTE"/>
</dbReference>
<keyword evidence="1 4" id="KW-0378">Hydrolase</keyword>
<dbReference type="SUPFAM" id="SSF52151">
    <property type="entry name" value="FabD/lysophospholipase-like"/>
    <property type="match status" value="1"/>
</dbReference>
<reference evidence="7" key="1">
    <citation type="journal article" date="2019" name="Int. J. Syst. Evol. Microbiol.">
        <title>The Global Catalogue of Microorganisms (GCM) 10K type strain sequencing project: providing services to taxonomists for standard genome sequencing and annotation.</title>
        <authorList>
            <consortium name="The Broad Institute Genomics Platform"/>
            <consortium name="The Broad Institute Genome Sequencing Center for Infectious Disease"/>
            <person name="Wu L."/>
            <person name="Ma J."/>
        </authorList>
    </citation>
    <scope>NUCLEOTIDE SEQUENCE [LARGE SCALE GENOMIC DNA]</scope>
    <source>
        <strain evidence="7">LMG 29894</strain>
    </source>
</reference>
<comment type="caution">
    <text evidence="6">The sequence shown here is derived from an EMBL/GenBank/DDBJ whole genome shotgun (WGS) entry which is preliminary data.</text>
</comment>
<evidence type="ECO:0000256" key="4">
    <source>
        <dbReference type="PROSITE-ProRule" id="PRU01161"/>
    </source>
</evidence>
<name>A0ABV8MR35_9NEIS</name>
<accession>A0ABV8MR35</accession>
<dbReference type="InterPro" id="IPR016035">
    <property type="entry name" value="Acyl_Trfase/lysoPLipase"/>
</dbReference>
<protein>
    <submittedName>
        <fullName evidence="6">Patatin-like phospholipase family protein</fullName>
    </submittedName>
</protein>
<evidence type="ECO:0000259" key="5">
    <source>
        <dbReference type="PROSITE" id="PS51635"/>
    </source>
</evidence>
<feature type="domain" description="PNPLA" evidence="5">
    <location>
        <begin position="7"/>
        <end position="217"/>
    </location>
</feature>
<feature type="short sequence motif" description="GXGXXG" evidence="4">
    <location>
        <begin position="11"/>
        <end position="16"/>
    </location>
</feature>
<feature type="short sequence motif" description="DGA/G" evidence="4">
    <location>
        <begin position="204"/>
        <end position="206"/>
    </location>
</feature>
<evidence type="ECO:0000313" key="7">
    <source>
        <dbReference type="Proteomes" id="UP001595791"/>
    </source>
</evidence>
<keyword evidence="2 4" id="KW-0442">Lipid degradation</keyword>
<sequence>MAEPVIFVFQGGGALGAFECGVYRELVPYLQARGHRIAALAGASIGAINAAYLSVRQQEADWGAQALETFWREQLSTPALPFLPPLSPYLARWNGLLTNLLSGNPQMFCPNWPGWLPASESVRFFQPLYRTEPMANLLDQHIGPIGPVPTEQPLLLVRTVDVERQATRSFINWRDTITPNHLRASASLPMLFPPVEIDGTYYWDGAFWPQTALREVLNALQQERPPGTAPESYWLIVVDTSDTLSQQIPVSALKSSYRLLGIMFGNRADYDEAAIAMGNRYIELVNDLTETAMAQPDQPWARRILAEAARIERENRCPIRCTRIRRTSLPHEHISRDLDYSPDRIDQLIAQGAEAARAILREVQHH</sequence>
<dbReference type="Gene3D" id="3.40.1090.10">
    <property type="entry name" value="Cytosolic phospholipase A2 catalytic domain"/>
    <property type="match status" value="1"/>
</dbReference>
<evidence type="ECO:0000256" key="1">
    <source>
        <dbReference type="ARBA" id="ARBA00022801"/>
    </source>
</evidence>
<feature type="active site" description="Nucleophile" evidence="4">
    <location>
        <position position="44"/>
    </location>
</feature>
<dbReference type="RefSeq" id="WP_378165412.1">
    <property type="nucleotide sequence ID" value="NZ_JBHSBU010000001.1"/>
</dbReference>
<keyword evidence="3 4" id="KW-0443">Lipid metabolism</keyword>
<dbReference type="EMBL" id="JBHSBU010000001">
    <property type="protein sequence ID" value="MFC4160504.1"/>
    <property type="molecule type" value="Genomic_DNA"/>
</dbReference>
<gene>
    <name evidence="6" type="ORF">ACFOW7_14270</name>
</gene>
<dbReference type="PANTHER" id="PTHR14226:SF57">
    <property type="entry name" value="BLR7027 PROTEIN"/>
    <property type="match status" value="1"/>
</dbReference>
<dbReference type="Pfam" id="PF01734">
    <property type="entry name" value="Patatin"/>
    <property type="match status" value="1"/>
</dbReference>
<keyword evidence="7" id="KW-1185">Reference proteome</keyword>
<feature type="short sequence motif" description="GXSXG" evidence="4">
    <location>
        <begin position="42"/>
        <end position="46"/>
    </location>
</feature>
<dbReference type="Proteomes" id="UP001595791">
    <property type="component" value="Unassembled WGS sequence"/>
</dbReference>
<evidence type="ECO:0000256" key="3">
    <source>
        <dbReference type="ARBA" id="ARBA00023098"/>
    </source>
</evidence>
<dbReference type="InterPro" id="IPR002641">
    <property type="entry name" value="PNPLA_dom"/>
</dbReference>
<dbReference type="PROSITE" id="PS51635">
    <property type="entry name" value="PNPLA"/>
    <property type="match status" value="1"/>
</dbReference>
<dbReference type="PANTHER" id="PTHR14226">
    <property type="entry name" value="NEUROPATHY TARGET ESTERASE/SWISS CHEESE D.MELANOGASTER"/>
    <property type="match status" value="1"/>
</dbReference>
<proteinExistence type="predicted"/>
<evidence type="ECO:0000313" key="6">
    <source>
        <dbReference type="EMBL" id="MFC4160504.1"/>
    </source>
</evidence>
<organism evidence="6 7">
    <name type="scientific">Chitinimonas lacunae</name>
    <dbReference type="NCBI Taxonomy" id="1963018"/>
    <lineage>
        <taxon>Bacteria</taxon>
        <taxon>Pseudomonadati</taxon>
        <taxon>Pseudomonadota</taxon>
        <taxon>Betaproteobacteria</taxon>
        <taxon>Neisseriales</taxon>
        <taxon>Chitinibacteraceae</taxon>
        <taxon>Chitinimonas</taxon>
    </lineage>
</organism>
<evidence type="ECO:0000256" key="2">
    <source>
        <dbReference type="ARBA" id="ARBA00022963"/>
    </source>
</evidence>
<feature type="active site" description="Proton acceptor" evidence="4">
    <location>
        <position position="204"/>
    </location>
</feature>